<evidence type="ECO:0000313" key="2">
    <source>
        <dbReference type="Proteomes" id="UP000789508"/>
    </source>
</evidence>
<dbReference type="Proteomes" id="UP000789508">
    <property type="component" value="Unassembled WGS sequence"/>
</dbReference>
<sequence length="49" mass="5220">ATVIATSRSQSSLDKVTSALKSKKIKMNSENFHGIIADVSDDNDLAKIA</sequence>
<evidence type="ECO:0000313" key="1">
    <source>
        <dbReference type="EMBL" id="CAG8771585.1"/>
    </source>
</evidence>
<name>A0A9N9NZU0_9GLOM</name>
<protein>
    <submittedName>
        <fullName evidence="1">6111_t:CDS:1</fullName>
    </submittedName>
</protein>
<dbReference type="EMBL" id="CAJVPS010052815">
    <property type="protein sequence ID" value="CAG8771585.1"/>
    <property type="molecule type" value="Genomic_DNA"/>
</dbReference>
<accession>A0A9N9NZU0</accession>
<feature type="non-terminal residue" evidence="1">
    <location>
        <position position="1"/>
    </location>
</feature>
<dbReference type="AlphaFoldDB" id="A0A9N9NZU0"/>
<proteinExistence type="predicted"/>
<dbReference type="OrthoDB" id="2735536at2759"/>
<feature type="non-terminal residue" evidence="1">
    <location>
        <position position="49"/>
    </location>
</feature>
<comment type="caution">
    <text evidence="1">The sequence shown here is derived from an EMBL/GenBank/DDBJ whole genome shotgun (WGS) entry which is preliminary data.</text>
</comment>
<reference evidence="1" key="1">
    <citation type="submission" date="2021-06" db="EMBL/GenBank/DDBJ databases">
        <authorList>
            <person name="Kallberg Y."/>
            <person name="Tangrot J."/>
            <person name="Rosling A."/>
        </authorList>
    </citation>
    <scope>NUCLEOTIDE SEQUENCE</scope>
    <source>
        <strain evidence="1">FL130A</strain>
    </source>
</reference>
<gene>
    <name evidence="1" type="ORF">ALEPTO_LOCUS14167</name>
</gene>
<organism evidence="1 2">
    <name type="scientific">Ambispora leptoticha</name>
    <dbReference type="NCBI Taxonomy" id="144679"/>
    <lineage>
        <taxon>Eukaryota</taxon>
        <taxon>Fungi</taxon>
        <taxon>Fungi incertae sedis</taxon>
        <taxon>Mucoromycota</taxon>
        <taxon>Glomeromycotina</taxon>
        <taxon>Glomeromycetes</taxon>
        <taxon>Archaeosporales</taxon>
        <taxon>Ambisporaceae</taxon>
        <taxon>Ambispora</taxon>
    </lineage>
</organism>
<keyword evidence="2" id="KW-1185">Reference proteome</keyword>